<keyword evidence="7" id="KW-0326">Glycosidase</keyword>
<gene>
    <name evidence="10" type="primary">GLU15</name>
    <name evidence="10" type="ORF">QJS10_CPA01g02270</name>
</gene>
<dbReference type="InterPro" id="IPR008928">
    <property type="entry name" value="6-hairpin_glycosidase_sf"/>
</dbReference>
<evidence type="ECO:0000313" key="10">
    <source>
        <dbReference type="EMBL" id="KAK1325021.1"/>
    </source>
</evidence>
<comment type="similarity">
    <text evidence="2">Belongs to the glycosyl hydrolase 9 (cellulase E) family.</text>
</comment>
<evidence type="ECO:0000256" key="5">
    <source>
        <dbReference type="ARBA" id="ARBA00023001"/>
    </source>
</evidence>
<comment type="catalytic activity">
    <reaction evidence="1">
        <text>Endohydrolysis of (1-&gt;4)-beta-D-glucosidic linkages in cellulose, lichenin and cereal beta-D-glucans.</text>
        <dbReference type="EC" id="3.2.1.4"/>
    </reaction>
</comment>
<keyword evidence="6" id="KW-0119">Carbohydrate metabolism</keyword>
<dbReference type="GO" id="GO:0008810">
    <property type="term" value="F:cellulase activity"/>
    <property type="evidence" value="ECO:0007669"/>
    <property type="project" value="UniProtKB-EC"/>
</dbReference>
<reference evidence="10" key="2">
    <citation type="submission" date="2023-06" db="EMBL/GenBank/DDBJ databases">
        <authorList>
            <person name="Ma L."/>
            <person name="Liu K.-W."/>
            <person name="Li Z."/>
            <person name="Hsiao Y.-Y."/>
            <person name="Qi Y."/>
            <person name="Fu T."/>
            <person name="Tang G."/>
            <person name="Zhang D."/>
            <person name="Sun W.-H."/>
            <person name="Liu D.-K."/>
            <person name="Li Y."/>
            <person name="Chen G.-Z."/>
            <person name="Liu X.-D."/>
            <person name="Liao X.-Y."/>
            <person name="Jiang Y.-T."/>
            <person name="Yu X."/>
            <person name="Hao Y."/>
            <person name="Huang J."/>
            <person name="Zhao X.-W."/>
            <person name="Ke S."/>
            <person name="Chen Y.-Y."/>
            <person name="Wu W.-L."/>
            <person name="Hsu J.-L."/>
            <person name="Lin Y.-F."/>
            <person name="Huang M.-D."/>
            <person name="Li C.-Y."/>
            <person name="Huang L."/>
            <person name="Wang Z.-W."/>
            <person name="Zhao X."/>
            <person name="Zhong W.-Y."/>
            <person name="Peng D.-H."/>
            <person name="Ahmad S."/>
            <person name="Lan S."/>
            <person name="Zhang J.-S."/>
            <person name="Tsai W.-C."/>
            <person name="Van De Peer Y."/>
            <person name="Liu Z.-J."/>
        </authorList>
    </citation>
    <scope>NUCLEOTIDE SEQUENCE</scope>
    <source>
        <strain evidence="10">CP</strain>
        <tissue evidence="10">Leaves</tissue>
    </source>
</reference>
<dbReference type="InterPro" id="IPR012341">
    <property type="entry name" value="6hp_glycosidase-like_sf"/>
</dbReference>
<keyword evidence="5" id="KW-0136">Cellulose degradation</keyword>
<dbReference type="Proteomes" id="UP001180020">
    <property type="component" value="Unassembled WGS sequence"/>
</dbReference>
<name>A0AAV9FHC5_ACOCL</name>
<dbReference type="AlphaFoldDB" id="A0AAV9FHC5"/>
<comment type="caution">
    <text evidence="10">The sequence shown here is derived from an EMBL/GenBank/DDBJ whole genome shotgun (WGS) entry which is preliminary data.</text>
</comment>
<evidence type="ECO:0000256" key="3">
    <source>
        <dbReference type="ARBA" id="ARBA00012601"/>
    </source>
</evidence>
<dbReference type="GO" id="GO:0030245">
    <property type="term" value="P:cellulose catabolic process"/>
    <property type="evidence" value="ECO:0007669"/>
    <property type="project" value="UniProtKB-KW"/>
</dbReference>
<accession>A0AAV9FHC5</accession>
<keyword evidence="8" id="KW-0624">Polysaccharide degradation</keyword>
<dbReference type="PANTHER" id="PTHR22298">
    <property type="entry name" value="ENDO-1,4-BETA-GLUCANASE"/>
    <property type="match status" value="1"/>
</dbReference>
<dbReference type="SUPFAM" id="SSF48208">
    <property type="entry name" value="Six-hairpin glycosidases"/>
    <property type="match status" value="1"/>
</dbReference>
<evidence type="ECO:0000256" key="8">
    <source>
        <dbReference type="ARBA" id="ARBA00023326"/>
    </source>
</evidence>
<evidence type="ECO:0000256" key="7">
    <source>
        <dbReference type="ARBA" id="ARBA00023295"/>
    </source>
</evidence>
<dbReference type="InterPro" id="IPR001701">
    <property type="entry name" value="Glyco_hydro_9"/>
</dbReference>
<evidence type="ECO:0000256" key="6">
    <source>
        <dbReference type="ARBA" id="ARBA00023277"/>
    </source>
</evidence>
<organism evidence="10 11">
    <name type="scientific">Acorus calamus</name>
    <name type="common">Sweet flag</name>
    <dbReference type="NCBI Taxonomy" id="4465"/>
    <lineage>
        <taxon>Eukaryota</taxon>
        <taxon>Viridiplantae</taxon>
        <taxon>Streptophyta</taxon>
        <taxon>Embryophyta</taxon>
        <taxon>Tracheophyta</taxon>
        <taxon>Spermatophyta</taxon>
        <taxon>Magnoliopsida</taxon>
        <taxon>Liliopsida</taxon>
        <taxon>Acoraceae</taxon>
        <taxon>Acorus</taxon>
    </lineage>
</organism>
<keyword evidence="11" id="KW-1185">Reference proteome</keyword>
<keyword evidence="4" id="KW-0378">Hydrolase</keyword>
<evidence type="ECO:0000256" key="1">
    <source>
        <dbReference type="ARBA" id="ARBA00000966"/>
    </source>
</evidence>
<protein>
    <recommendedName>
        <fullName evidence="3">cellulase</fullName>
        <ecNumber evidence="3">3.2.1.4</ecNumber>
    </recommendedName>
</protein>
<reference evidence="10" key="1">
    <citation type="journal article" date="2023" name="Nat. Commun.">
        <title>Diploid and tetraploid genomes of Acorus and the evolution of monocots.</title>
        <authorList>
            <person name="Ma L."/>
            <person name="Liu K.W."/>
            <person name="Li Z."/>
            <person name="Hsiao Y.Y."/>
            <person name="Qi Y."/>
            <person name="Fu T."/>
            <person name="Tang G.D."/>
            <person name="Zhang D."/>
            <person name="Sun W.H."/>
            <person name="Liu D.K."/>
            <person name="Li Y."/>
            <person name="Chen G.Z."/>
            <person name="Liu X.D."/>
            <person name="Liao X.Y."/>
            <person name="Jiang Y.T."/>
            <person name="Yu X."/>
            <person name="Hao Y."/>
            <person name="Huang J."/>
            <person name="Zhao X.W."/>
            <person name="Ke S."/>
            <person name="Chen Y.Y."/>
            <person name="Wu W.L."/>
            <person name="Hsu J.L."/>
            <person name="Lin Y.F."/>
            <person name="Huang M.D."/>
            <person name="Li C.Y."/>
            <person name="Huang L."/>
            <person name="Wang Z.W."/>
            <person name="Zhao X."/>
            <person name="Zhong W.Y."/>
            <person name="Peng D.H."/>
            <person name="Ahmad S."/>
            <person name="Lan S."/>
            <person name="Zhang J.S."/>
            <person name="Tsai W.C."/>
            <person name="Van de Peer Y."/>
            <person name="Liu Z.J."/>
        </authorList>
    </citation>
    <scope>NUCLEOTIDE SEQUENCE</scope>
    <source>
        <strain evidence="10">CP</strain>
    </source>
</reference>
<evidence type="ECO:0000256" key="2">
    <source>
        <dbReference type="ARBA" id="ARBA00007072"/>
    </source>
</evidence>
<dbReference type="Pfam" id="PF00759">
    <property type="entry name" value="Glyco_hydro_9"/>
    <property type="match status" value="1"/>
</dbReference>
<dbReference type="EMBL" id="JAUJYO010000001">
    <property type="protein sequence ID" value="KAK1325021.1"/>
    <property type="molecule type" value="Genomic_DNA"/>
</dbReference>
<evidence type="ECO:0000259" key="9">
    <source>
        <dbReference type="Pfam" id="PF00759"/>
    </source>
</evidence>
<feature type="domain" description="Glycoside hydrolase family 9" evidence="9">
    <location>
        <begin position="2"/>
        <end position="103"/>
    </location>
</feature>
<sequence>MARFKRDADSFICSIMPVSGTTQVPTTPGGLLYTRDGANLHHASSASLILVTYSKTLSSARIHGVQCDSQYFFNEQIRAFAKKSQVDYILGKNPKGMSYMVELCTPPGSIDSLHESPSDEGGLQRGLLYLISVKFGGWKIWIMNGLELARFLSANHGRSKMHSIFNSKWEAALFGLKISRGDGINIFFYLLARLSFIAVDGYHRSPGKAHGVVAVQSKRKGQKERESEDGPFFTFGGVGRIDRVDDEIDI</sequence>
<proteinExistence type="inferred from homology"/>
<evidence type="ECO:0000313" key="11">
    <source>
        <dbReference type="Proteomes" id="UP001180020"/>
    </source>
</evidence>
<dbReference type="EC" id="3.2.1.4" evidence="3"/>
<dbReference type="Gene3D" id="1.50.10.10">
    <property type="match status" value="1"/>
</dbReference>
<evidence type="ECO:0000256" key="4">
    <source>
        <dbReference type="ARBA" id="ARBA00022801"/>
    </source>
</evidence>